<dbReference type="Proteomes" id="UP000269041">
    <property type="component" value="Unassembled WGS sequence"/>
</dbReference>
<dbReference type="InterPro" id="IPR045155">
    <property type="entry name" value="Beta-lactam_cat"/>
</dbReference>
<comment type="similarity">
    <text evidence="2">Belongs to the class-A beta-lactamase family.</text>
</comment>
<comment type="catalytic activity">
    <reaction evidence="1">
        <text>a beta-lactam + H2O = a substituted beta-amino acid</text>
        <dbReference type="Rhea" id="RHEA:20401"/>
        <dbReference type="ChEBI" id="CHEBI:15377"/>
        <dbReference type="ChEBI" id="CHEBI:35627"/>
        <dbReference type="ChEBI" id="CHEBI:140347"/>
        <dbReference type="EC" id="3.5.2.6"/>
    </reaction>
</comment>
<accession>A0A427U5F7</accession>
<protein>
    <recommendedName>
        <fullName evidence="3">beta-lactamase</fullName>
        <ecNumber evidence="3">3.5.2.6</ecNumber>
    </recommendedName>
</protein>
<evidence type="ECO:0000313" key="6">
    <source>
        <dbReference type="EMBL" id="RSD31915.1"/>
    </source>
</evidence>
<sequence>MLMKKTTFLLKWFPSLILLSLSGAVTGQDMPESIISTIEAVSTSLDGARVGVFVSNANTNQQWHYNGNQRFPTASTFKVLACAAALDKGALSTAVKITEKDLVEYSPVTEKYINNTMTYNQLCHATITTSDNTAGNLILRYIGGPEGLTQFLRGTGDNVTLMSRWEPELNQGTPGDKRDTTTPHAINRTLGILLFGDVLSQSKQQKLLQWMKQDQVADDLLRSVLPKTWQIGDKTGAGGHGSRGIIAVLIPPNSEPVLVSIYLTESQTTIKQLNKAIATIGSAIIKELEANLGEKKTIGAYSTPIFVRSSHKDFL</sequence>
<comment type="caution">
    <text evidence="6">The sequence shown here is derived from an EMBL/GenBank/DDBJ whole genome shotgun (WGS) entry which is preliminary data.</text>
</comment>
<keyword evidence="4" id="KW-0732">Signal</keyword>
<feature type="signal peptide" evidence="4">
    <location>
        <begin position="1"/>
        <end position="27"/>
    </location>
</feature>
<reference evidence="6 7" key="1">
    <citation type="submission" date="2018-12" db="EMBL/GenBank/DDBJ databases">
        <title>Genomic taxonomy of the Vibrionaceae family.</title>
        <authorList>
            <person name="Gomez-Gil B."/>
            <person name="Enciso-Ibarra K."/>
        </authorList>
    </citation>
    <scope>NUCLEOTIDE SEQUENCE [LARGE SCALE GENOMIC DNA]</scope>
    <source>
        <strain evidence="6 7">CAIM 594</strain>
    </source>
</reference>
<proteinExistence type="inferred from homology"/>
<dbReference type="GO" id="GO:0046677">
    <property type="term" value="P:response to antibiotic"/>
    <property type="evidence" value="ECO:0007669"/>
    <property type="project" value="InterPro"/>
</dbReference>
<dbReference type="Pfam" id="PF13354">
    <property type="entry name" value="Beta-lactamase2"/>
    <property type="match status" value="1"/>
</dbReference>
<feature type="chain" id="PRO_5019568829" description="beta-lactamase" evidence="4">
    <location>
        <begin position="28"/>
        <end position="315"/>
    </location>
</feature>
<evidence type="ECO:0000256" key="1">
    <source>
        <dbReference type="ARBA" id="ARBA00001526"/>
    </source>
</evidence>
<evidence type="ECO:0000313" key="7">
    <source>
        <dbReference type="Proteomes" id="UP000269041"/>
    </source>
</evidence>
<dbReference type="OrthoDB" id="9784149at2"/>
<dbReference type="Gene3D" id="3.40.710.10">
    <property type="entry name" value="DD-peptidase/beta-lactamase superfamily"/>
    <property type="match status" value="1"/>
</dbReference>
<evidence type="ECO:0000256" key="3">
    <source>
        <dbReference type="ARBA" id="ARBA00012865"/>
    </source>
</evidence>
<feature type="domain" description="Beta-lactamase class A catalytic" evidence="5">
    <location>
        <begin position="51"/>
        <end position="262"/>
    </location>
</feature>
<gene>
    <name evidence="6" type="primary">bla</name>
    <name evidence="6" type="ORF">EJA03_06475</name>
</gene>
<dbReference type="GO" id="GO:0030655">
    <property type="term" value="P:beta-lactam antibiotic catabolic process"/>
    <property type="evidence" value="ECO:0007669"/>
    <property type="project" value="InterPro"/>
</dbReference>
<evidence type="ECO:0000259" key="5">
    <source>
        <dbReference type="Pfam" id="PF13354"/>
    </source>
</evidence>
<dbReference type="NCBIfam" id="NF033103">
    <property type="entry name" value="bla_class_A"/>
    <property type="match status" value="1"/>
</dbReference>
<evidence type="ECO:0000256" key="4">
    <source>
        <dbReference type="SAM" id="SignalP"/>
    </source>
</evidence>
<keyword evidence="7" id="KW-1185">Reference proteome</keyword>
<dbReference type="SUPFAM" id="SSF56601">
    <property type="entry name" value="beta-lactamase/transpeptidase-like"/>
    <property type="match status" value="1"/>
</dbReference>
<dbReference type="PANTHER" id="PTHR35333:SF3">
    <property type="entry name" value="BETA-LACTAMASE-TYPE TRANSPEPTIDASE FOLD CONTAINING PROTEIN"/>
    <property type="match status" value="1"/>
</dbReference>
<dbReference type="InterPro" id="IPR012338">
    <property type="entry name" value="Beta-lactam/transpept-like"/>
</dbReference>
<dbReference type="AlphaFoldDB" id="A0A427U5F7"/>
<name>A0A427U5F7_9VIBR</name>
<dbReference type="EC" id="3.5.2.6" evidence="3"/>
<dbReference type="PANTHER" id="PTHR35333">
    <property type="entry name" value="BETA-LACTAMASE"/>
    <property type="match status" value="1"/>
</dbReference>
<organism evidence="6 7">
    <name type="scientific">Vibrio pectenicida</name>
    <dbReference type="NCBI Taxonomy" id="62763"/>
    <lineage>
        <taxon>Bacteria</taxon>
        <taxon>Pseudomonadati</taxon>
        <taxon>Pseudomonadota</taxon>
        <taxon>Gammaproteobacteria</taxon>
        <taxon>Vibrionales</taxon>
        <taxon>Vibrionaceae</taxon>
        <taxon>Vibrio</taxon>
    </lineage>
</organism>
<dbReference type="EMBL" id="RSFA01000020">
    <property type="protein sequence ID" value="RSD31915.1"/>
    <property type="molecule type" value="Genomic_DNA"/>
</dbReference>
<evidence type="ECO:0000256" key="2">
    <source>
        <dbReference type="ARBA" id="ARBA00009009"/>
    </source>
</evidence>
<dbReference type="GO" id="GO:0008800">
    <property type="term" value="F:beta-lactamase activity"/>
    <property type="evidence" value="ECO:0007669"/>
    <property type="project" value="UniProtKB-EC"/>
</dbReference>
<dbReference type="InterPro" id="IPR000871">
    <property type="entry name" value="Beta-lactam_class-A"/>
</dbReference>
<dbReference type="PRINTS" id="PR00118">
    <property type="entry name" value="BLACTAMASEA"/>
</dbReference>